<evidence type="ECO:0000313" key="1">
    <source>
        <dbReference type="EMBL" id="KAI3813492.1"/>
    </source>
</evidence>
<comment type="caution">
    <text evidence="1">The sequence shown here is derived from an EMBL/GenBank/DDBJ whole genome shotgun (WGS) entry which is preliminary data.</text>
</comment>
<dbReference type="EMBL" id="CM042023">
    <property type="protein sequence ID" value="KAI3813492.1"/>
    <property type="molecule type" value="Genomic_DNA"/>
</dbReference>
<reference evidence="2" key="1">
    <citation type="journal article" date="2022" name="Mol. Ecol. Resour.">
        <title>The genomes of chicory, endive, great burdock and yacon provide insights into Asteraceae palaeo-polyploidization history and plant inulin production.</title>
        <authorList>
            <person name="Fan W."/>
            <person name="Wang S."/>
            <person name="Wang H."/>
            <person name="Wang A."/>
            <person name="Jiang F."/>
            <person name="Liu H."/>
            <person name="Zhao H."/>
            <person name="Xu D."/>
            <person name="Zhang Y."/>
        </authorList>
    </citation>
    <scope>NUCLEOTIDE SEQUENCE [LARGE SCALE GENOMIC DNA]</scope>
    <source>
        <strain evidence="2">cv. Yunnan</strain>
    </source>
</reference>
<proteinExistence type="predicted"/>
<name>A0ACB9J2K7_9ASTR</name>
<reference evidence="1 2" key="2">
    <citation type="journal article" date="2022" name="Mol. Ecol. Resour.">
        <title>The genomes of chicory, endive, great burdock and yacon provide insights into Asteraceae paleo-polyploidization history and plant inulin production.</title>
        <authorList>
            <person name="Fan W."/>
            <person name="Wang S."/>
            <person name="Wang H."/>
            <person name="Wang A."/>
            <person name="Jiang F."/>
            <person name="Liu H."/>
            <person name="Zhao H."/>
            <person name="Xu D."/>
            <person name="Zhang Y."/>
        </authorList>
    </citation>
    <scope>NUCLEOTIDE SEQUENCE [LARGE SCALE GENOMIC DNA]</scope>
    <source>
        <strain evidence="2">cv. Yunnan</strain>
        <tissue evidence="1">Leaves</tissue>
    </source>
</reference>
<accession>A0ACB9J2K7</accession>
<organism evidence="1 2">
    <name type="scientific">Smallanthus sonchifolius</name>
    <dbReference type="NCBI Taxonomy" id="185202"/>
    <lineage>
        <taxon>Eukaryota</taxon>
        <taxon>Viridiplantae</taxon>
        <taxon>Streptophyta</taxon>
        <taxon>Embryophyta</taxon>
        <taxon>Tracheophyta</taxon>
        <taxon>Spermatophyta</taxon>
        <taxon>Magnoliopsida</taxon>
        <taxon>eudicotyledons</taxon>
        <taxon>Gunneridae</taxon>
        <taxon>Pentapetalae</taxon>
        <taxon>asterids</taxon>
        <taxon>campanulids</taxon>
        <taxon>Asterales</taxon>
        <taxon>Asteraceae</taxon>
        <taxon>Asteroideae</taxon>
        <taxon>Heliantheae alliance</taxon>
        <taxon>Millerieae</taxon>
        <taxon>Smallanthus</taxon>
    </lineage>
</organism>
<sequence length="174" mass="19396">MVLNRSSLDCFYFCVLSETNAYDEAASKVAGSSSETTIQQFLDMGGGSWDRKIVIRALRAAYNNPERAVDYLYSGIPEQAEVTSVAQPTAPQSRLIFHHSSSAGGALGFLRNNQQFQAFRSMVQANPEMLQLEAMGFDRSMALEVFIACNKNEELAANYLLDYMHEFEDCYQGS</sequence>
<dbReference type="Proteomes" id="UP001056120">
    <property type="component" value="Linkage Group LG06"/>
</dbReference>
<keyword evidence="2" id="KW-1185">Reference proteome</keyword>
<protein>
    <submittedName>
        <fullName evidence="1">Uncharacterized protein</fullName>
    </submittedName>
</protein>
<gene>
    <name evidence="1" type="ORF">L1987_18217</name>
</gene>
<evidence type="ECO:0000313" key="2">
    <source>
        <dbReference type="Proteomes" id="UP001056120"/>
    </source>
</evidence>